<evidence type="ECO:0000313" key="7">
    <source>
        <dbReference type="Proteomes" id="UP001550853"/>
    </source>
</evidence>
<proteinExistence type="predicted"/>
<dbReference type="SMART" id="SM00421">
    <property type="entry name" value="HTH_LUXR"/>
    <property type="match status" value="1"/>
</dbReference>
<keyword evidence="2" id="KW-0238">DNA-binding</keyword>
<keyword evidence="7" id="KW-1185">Reference proteome</keyword>
<dbReference type="Proteomes" id="UP001550853">
    <property type="component" value="Unassembled WGS sequence"/>
</dbReference>
<dbReference type="PANTHER" id="PTHR44688:SF16">
    <property type="entry name" value="DNA-BINDING TRANSCRIPTIONAL ACTIVATOR DEVR_DOSR"/>
    <property type="match status" value="1"/>
</dbReference>
<dbReference type="PRINTS" id="PR00038">
    <property type="entry name" value="HTHLUXR"/>
</dbReference>
<dbReference type="InterPro" id="IPR000792">
    <property type="entry name" value="Tscrpt_reg_LuxR_C"/>
</dbReference>
<feature type="compositionally biased region" description="Basic and acidic residues" evidence="4">
    <location>
        <begin position="15"/>
        <end position="30"/>
    </location>
</feature>
<dbReference type="InterPro" id="IPR032677">
    <property type="entry name" value="GTP_cyclohydro_II"/>
</dbReference>
<evidence type="ECO:0000256" key="1">
    <source>
        <dbReference type="ARBA" id="ARBA00023015"/>
    </source>
</evidence>
<evidence type="ECO:0000259" key="5">
    <source>
        <dbReference type="PROSITE" id="PS50043"/>
    </source>
</evidence>
<keyword evidence="1" id="KW-0805">Transcription regulation</keyword>
<dbReference type="InterPro" id="IPR016032">
    <property type="entry name" value="Sig_transdc_resp-reg_C-effctor"/>
</dbReference>
<dbReference type="Pfam" id="PF00196">
    <property type="entry name" value="GerE"/>
    <property type="match status" value="1"/>
</dbReference>
<evidence type="ECO:0000313" key="6">
    <source>
        <dbReference type="EMBL" id="MEU3713485.1"/>
    </source>
</evidence>
<keyword evidence="3" id="KW-0804">Transcription</keyword>
<sequence length="291" mass="30860">MTLVSPENPAATARQRPDVRPRGERERERPLPTTPPRPRVRATGDLQVGLKGGGTAVGTSVTFSGLSHGGEHVALGFGGPPAEGGRVPLVGVHSECLSGQVLGALHCDCAARLQQTIRTVHDAGGVLLYLRQTGRDFGAVGTLDSCARRRSSVAGAQYRAERENGSRVVAEMLTALGLSRIALLTCHPDWAAPVARYGIAVERVTAATAAERPAEAPARQPAASAVDGFVTPREHEVLRRVALGQSNPEIASAMYISRNTVKSYLQNVLQKLNARNRVEAIARARELGIPL</sequence>
<dbReference type="Pfam" id="PF00925">
    <property type="entry name" value="GTP_cyclohydro2"/>
    <property type="match status" value="1"/>
</dbReference>
<dbReference type="PROSITE" id="PS00622">
    <property type="entry name" value="HTH_LUXR_1"/>
    <property type="match status" value="1"/>
</dbReference>
<dbReference type="CDD" id="cd06170">
    <property type="entry name" value="LuxR_C_like"/>
    <property type="match status" value="1"/>
</dbReference>
<dbReference type="RefSeq" id="WP_051739182.1">
    <property type="nucleotide sequence ID" value="NZ_JBEZVI010000026.1"/>
</dbReference>
<evidence type="ECO:0000256" key="2">
    <source>
        <dbReference type="ARBA" id="ARBA00023125"/>
    </source>
</evidence>
<gene>
    <name evidence="6" type="ORF">AB0E61_25735</name>
</gene>
<reference evidence="6 7" key="1">
    <citation type="submission" date="2024-06" db="EMBL/GenBank/DDBJ databases">
        <title>The Natural Products Discovery Center: Release of the First 8490 Sequenced Strains for Exploring Actinobacteria Biosynthetic Diversity.</title>
        <authorList>
            <person name="Kalkreuter E."/>
            <person name="Kautsar S.A."/>
            <person name="Yang D."/>
            <person name="Bader C.D."/>
            <person name="Teijaro C.N."/>
            <person name="Fluegel L."/>
            <person name="Davis C.M."/>
            <person name="Simpson J.R."/>
            <person name="Lauterbach L."/>
            <person name="Steele A.D."/>
            <person name="Gui C."/>
            <person name="Meng S."/>
            <person name="Li G."/>
            <person name="Viehrig K."/>
            <person name="Ye F."/>
            <person name="Su P."/>
            <person name="Kiefer A.F."/>
            <person name="Nichols A."/>
            <person name="Cepeda A.J."/>
            <person name="Yan W."/>
            <person name="Fan B."/>
            <person name="Jiang Y."/>
            <person name="Adhikari A."/>
            <person name="Zheng C.-J."/>
            <person name="Schuster L."/>
            <person name="Cowan T.M."/>
            <person name="Smanski M.J."/>
            <person name="Chevrette M.G."/>
            <person name="De Carvalho L.P.S."/>
            <person name="Shen B."/>
        </authorList>
    </citation>
    <scope>NUCLEOTIDE SEQUENCE [LARGE SCALE GENOMIC DNA]</scope>
    <source>
        <strain evidence="6 7">NPDC033039</strain>
    </source>
</reference>
<dbReference type="EMBL" id="JBEZVI010000026">
    <property type="protein sequence ID" value="MEU3713485.1"/>
    <property type="molecule type" value="Genomic_DNA"/>
</dbReference>
<organism evidence="6 7">
    <name type="scientific">Streptomyces catenulae</name>
    <dbReference type="NCBI Taxonomy" id="66875"/>
    <lineage>
        <taxon>Bacteria</taxon>
        <taxon>Bacillati</taxon>
        <taxon>Actinomycetota</taxon>
        <taxon>Actinomycetes</taxon>
        <taxon>Kitasatosporales</taxon>
        <taxon>Streptomycetaceae</taxon>
        <taxon>Streptomyces</taxon>
    </lineage>
</organism>
<dbReference type="SUPFAM" id="SSF142695">
    <property type="entry name" value="RibA-like"/>
    <property type="match status" value="1"/>
</dbReference>
<protein>
    <submittedName>
        <fullName evidence="6">LuxR C-terminal-related transcriptional regulator</fullName>
    </submittedName>
</protein>
<evidence type="ECO:0000256" key="4">
    <source>
        <dbReference type="SAM" id="MobiDB-lite"/>
    </source>
</evidence>
<dbReference type="PROSITE" id="PS50043">
    <property type="entry name" value="HTH_LUXR_2"/>
    <property type="match status" value="1"/>
</dbReference>
<feature type="region of interest" description="Disordered" evidence="4">
    <location>
        <begin position="1"/>
        <end position="44"/>
    </location>
</feature>
<evidence type="ECO:0000256" key="3">
    <source>
        <dbReference type="ARBA" id="ARBA00023163"/>
    </source>
</evidence>
<dbReference type="InterPro" id="IPR036388">
    <property type="entry name" value="WH-like_DNA-bd_sf"/>
</dbReference>
<name>A0ABV2Z650_9ACTN</name>
<dbReference type="Gene3D" id="3.40.50.10990">
    <property type="entry name" value="GTP cyclohydrolase II"/>
    <property type="match status" value="1"/>
</dbReference>
<dbReference type="InterPro" id="IPR036144">
    <property type="entry name" value="RibA-like_sf"/>
</dbReference>
<accession>A0ABV2Z650</accession>
<feature type="domain" description="HTH luxR-type" evidence="5">
    <location>
        <begin position="223"/>
        <end position="288"/>
    </location>
</feature>
<dbReference type="SUPFAM" id="SSF46894">
    <property type="entry name" value="C-terminal effector domain of the bipartite response regulators"/>
    <property type="match status" value="1"/>
</dbReference>
<dbReference type="PANTHER" id="PTHR44688">
    <property type="entry name" value="DNA-BINDING TRANSCRIPTIONAL ACTIVATOR DEVR_DOSR"/>
    <property type="match status" value="1"/>
</dbReference>
<comment type="caution">
    <text evidence="6">The sequence shown here is derived from an EMBL/GenBank/DDBJ whole genome shotgun (WGS) entry which is preliminary data.</text>
</comment>
<dbReference type="Gene3D" id="1.10.10.10">
    <property type="entry name" value="Winged helix-like DNA-binding domain superfamily/Winged helix DNA-binding domain"/>
    <property type="match status" value="1"/>
</dbReference>